<dbReference type="EMBL" id="RHHQ01000009">
    <property type="protein sequence ID" value="RNB87897.1"/>
    <property type="molecule type" value="Genomic_DNA"/>
</dbReference>
<protein>
    <submittedName>
        <fullName evidence="1">Uncharacterized protein</fullName>
    </submittedName>
</protein>
<comment type="caution">
    <text evidence="1">The sequence shown here is derived from an EMBL/GenBank/DDBJ whole genome shotgun (WGS) entry which is preliminary data.</text>
</comment>
<dbReference type="AlphaFoldDB" id="A0A3M8DLC4"/>
<reference evidence="1 2" key="1">
    <citation type="submission" date="2018-10" db="EMBL/GenBank/DDBJ databases">
        <title>Phylogenomics of Brevibacillus.</title>
        <authorList>
            <person name="Dunlap C."/>
        </authorList>
    </citation>
    <scope>NUCLEOTIDE SEQUENCE [LARGE SCALE GENOMIC DNA]</scope>
    <source>
        <strain evidence="1 2">JCM 15716</strain>
    </source>
</reference>
<organism evidence="1 2">
    <name type="scientific">Brevibacillus fluminis</name>
    <dbReference type="NCBI Taxonomy" id="511487"/>
    <lineage>
        <taxon>Bacteria</taxon>
        <taxon>Bacillati</taxon>
        <taxon>Bacillota</taxon>
        <taxon>Bacilli</taxon>
        <taxon>Bacillales</taxon>
        <taxon>Paenibacillaceae</taxon>
        <taxon>Brevibacillus</taxon>
    </lineage>
</organism>
<accession>A0A3M8DLC4</accession>
<dbReference type="RefSeq" id="WP_122918338.1">
    <property type="nucleotide sequence ID" value="NZ_RHHQ01000009.1"/>
</dbReference>
<name>A0A3M8DLC4_9BACL</name>
<sequence length="159" mass="18499">MKWGKWLENWDMTSLKIKTPFLEMDWNPQEKDKDAAWELYIELLTRITTQKIELEHGDEKVALDSVYSLFGLTRGIIKNYGRDCIEFTKLAIVVLNQIIRPFTVKWHKLSLGGAFSDSEQCEAFRKELGSLQEKLIVYTKMLADMAGVEDLTNLEDTNY</sequence>
<gene>
    <name evidence="1" type="ORF">EDM56_12915</name>
</gene>
<dbReference type="Proteomes" id="UP000271031">
    <property type="component" value="Unassembled WGS sequence"/>
</dbReference>
<evidence type="ECO:0000313" key="2">
    <source>
        <dbReference type="Proteomes" id="UP000271031"/>
    </source>
</evidence>
<dbReference type="OrthoDB" id="511218at2"/>
<keyword evidence="2" id="KW-1185">Reference proteome</keyword>
<evidence type="ECO:0000313" key="1">
    <source>
        <dbReference type="EMBL" id="RNB87897.1"/>
    </source>
</evidence>
<proteinExistence type="predicted"/>